<comment type="caution">
    <text evidence="3">The sequence shown here is derived from an EMBL/GenBank/DDBJ whole genome shotgun (WGS) entry which is preliminary data.</text>
</comment>
<feature type="region of interest" description="Disordered" evidence="1">
    <location>
        <begin position="1"/>
        <end position="43"/>
    </location>
</feature>
<gene>
    <name evidence="3" type="ORF">GCM10023147_43750</name>
</gene>
<accession>A0ABP8K9H7</accession>
<name>A0ABP8K9H7_9ACTN</name>
<keyword evidence="4" id="KW-1185">Reference proteome</keyword>
<organism evidence="3 4">
    <name type="scientific">Tsukamurella soli</name>
    <dbReference type="NCBI Taxonomy" id="644556"/>
    <lineage>
        <taxon>Bacteria</taxon>
        <taxon>Bacillati</taxon>
        <taxon>Actinomycetota</taxon>
        <taxon>Actinomycetes</taxon>
        <taxon>Mycobacteriales</taxon>
        <taxon>Tsukamurellaceae</taxon>
        <taxon>Tsukamurella</taxon>
    </lineage>
</organism>
<feature type="transmembrane region" description="Helical" evidence="2">
    <location>
        <begin position="112"/>
        <end position="129"/>
    </location>
</feature>
<evidence type="ECO:0000313" key="4">
    <source>
        <dbReference type="Proteomes" id="UP001500635"/>
    </source>
</evidence>
<feature type="compositionally biased region" description="Low complexity" evidence="1">
    <location>
        <begin position="1"/>
        <end position="38"/>
    </location>
</feature>
<dbReference type="Proteomes" id="UP001500635">
    <property type="component" value="Unassembled WGS sequence"/>
</dbReference>
<feature type="transmembrane region" description="Helical" evidence="2">
    <location>
        <begin position="70"/>
        <end position="100"/>
    </location>
</feature>
<evidence type="ECO:0000256" key="1">
    <source>
        <dbReference type="SAM" id="MobiDB-lite"/>
    </source>
</evidence>
<sequence>MTNPGPWQQPGQQQWQGEQHWQDGQGPHGGYPQPGVYPAAPGDPRLAPVTEAYPPSRPAWFTWARNQCSIVAVLVAIVYIAIAETSHFVVIGIVPIAFAVRAALRREPLSPLAVLGALAAVVITVHALAG</sequence>
<evidence type="ECO:0000256" key="2">
    <source>
        <dbReference type="SAM" id="Phobius"/>
    </source>
</evidence>
<keyword evidence="2" id="KW-1133">Transmembrane helix</keyword>
<evidence type="ECO:0008006" key="5">
    <source>
        <dbReference type="Google" id="ProtNLM"/>
    </source>
</evidence>
<keyword evidence="2" id="KW-0472">Membrane</keyword>
<dbReference type="RefSeq" id="WP_345000115.1">
    <property type="nucleotide sequence ID" value="NZ_BAABFR010000101.1"/>
</dbReference>
<reference evidence="4" key="1">
    <citation type="journal article" date="2019" name="Int. J. Syst. Evol. Microbiol.">
        <title>The Global Catalogue of Microorganisms (GCM) 10K type strain sequencing project: providing services to taxonomists for standard genome sequencing and annotation.</title>
        <authorList>
            <consortium name="The Broad Institute Genomics Platform"/>
            <consortium name="The Broad Institute Genome Sequencing Center for Infectious Disease"/>
            <person name="Wu L."/>
            <person name="Ma J."/>
        </authorList>
    </citation>
    <scope>NUCLEOTIDE SEQUENCE [LARGE SCALE GENOMIC DNA]</scope>
    <source>
        <strain evidence="4">JCM 17688</strain>
    </source>
</reference>
<dbReference type="EMBL" id="BAABFR010000101">
    <property type="protein sequence ID" value="GAA4402804.1"/>
    <property type="molecule type" value="Genomic_DNA"/>
</dbReference>
<keyword evidence="2" id="KW-0812">Transmembrane</keyword>
<protein>
    <recommendedName>
        <fullName evidence="5">AI-2E family transporter</fullName>
    </recommendedName>
</protein>
<proteinExistence type="predicted"/>
<evidence type="ECO:0000313" key="3">
    <source>
        <dbReference type="EMBL" id="GAA4402804.1"/>
    </source>
</evidence>